<feature type="region of interest" description="Disordered" evidence="10">
    <location>
        <begin position="325"/>
        <end position="346"/>
    </location>
</feature>
<keyword evidence="8 9" id="KW-0807">Transducer</keyword>
<feature type="transmembrane region" description="Helical" evidence="11">
    <location>
        <begin position="289"/>
        <end position="307"/>
    </location>
</feature>
<dbReference type="PROSITE" id="PS00237">
    <property type="entry name" value="G_PROTEIN_RECEP_F1_1"/>
    <property type="match status" value="1"/>
</dbReference>
<keyword evidence="2" id="KW-1003">Cell membrane</keyword>
<evidence type="ECO:0000256" key="9">
    <source>
        <dbReference type="RuleBase" id="RU000688"/>
    </source>
</evidence>
<keyword evidence="4 11" id="KW-1133">Transmembrane helix</keyword>
<reference evidence="13" key="2">
    <citation type="submission" date="2025-09" db="UniProtKB">
        <authorList>
            <consortium name="Ensembl"/>
        </authorList>
    </citation>
    <scope>IDENTIFICATION</scope>
</reference>
<evidence type="ECO:0000256" key="1">
    <source>
        <dbReference type="ARBA" id="ARBA00004651"/>
    </source>
</evidence>
<evidence type="ECO:0000313" key="13">
    <source>
        <dbReference type="Ensembl" id="ENSFHEP00000011211.1"/>
    </source>
</evidence>
<feature type="transmembrane region" description="Helical" evidence="11">
    <location>
        <begin position="242"/>
        <end position="258"/>
    </location>
</feature>
<keyword evidence="5 9" id="KW-0297">G-protein coupled receptor</keyword>
<feature type="transmembrane region" description="Helical" evidence="11">
    <location>
        <begin position="60"/>
        <end position="81"/>
    </location>
</feature>
<dbReference type="Proteomes" id="UP000265000">
    <property type="component" value="Unplaced"/>
</dbReference>
<protein>
    <submittedName>
        <fullName evidence="13">Purinergic receptor P2Y14</fullName>
    </submittedName>
</protein>
<evidence type="ECO:0000256" key="11">
    <source>
        <dbReference type="SAM" id="Phobius"/>
    </source>
</evidence>
<evidence type="ECO:0000256" key="2">
    <source>
        <dbReference type="ARBA" id="ARBA00022475"/>
    </source>
</evidence>
<evidence type="ECO:0000256" key="4">
    <source>
        <dbReference type="ARBA" id="ARBA00022989"/>
    </source>
</evidence>
<feature type="transmembrane region" description="Helical" evidence="11">
    <location>
        <begin position="143"/>
        <end position="161"/>
    </location>
</feature>
<dbReference type="GeneTree" id="ENSGT01110000267255"/>
<name>A0A3Q2PED8_FUNHE</name>
<proteinExistence type="inferred from homology"/>
<keyword evidence="14" id="KW-1185">Reference proteome</keyword>
<evidence type="ECO:0000256" key="10">
    <source>
        <dbReference type="SAM" id="MobiDB-lite"/>
    </source>
</evidence>
<dbReference type="InterPro" id="IPR000276">
    <property type="entry name" value="GPCR_Rhodpsn"/>
</dbReference>
<dbReference type="PRINTS" id="PR00237">
    <property type="entry name" value="GPCRRHODOPSN"/>
</dbReference>
<reference evidence="13" key="1">
    <citation type="submission" date="2025-08" db="UniProtKB">
        <authorList>
            <consortium name="Ensembl"/>
        </authorList>
    </citation>
    <scope>IDENTIFICATION</scope>
</reference>
<dbReference type="SUPFAM" id="SSF81321">
    <property type="entry name" value="Family A G protein-coupled receptor-like"/>
    <property type="match status" value="1"/>
</dbReference>
<dbReference type="Gene3D" id="1.20.1070.10">
    <property type="entry name" value="Rhodopsin 7-helix transmembrane proteins"/>
    <property type="match status" value="1"/>
</dbReference>
<evidence type="ECO:0000256" key="5">
    <source>
        <dbReference type="ARBA" id="ARBA00023040"/>
    </source>
</evidence>
<dbReference type="Pfam" id="PF00001">
    <property type="entry name" value="7tm_1"/>
    <property type="match status" value="1"/>
</dbReference>
<keyword evidence="3 9" id="KW-0812">Transmembrane</keyword>
<comment type="subcellular location">
    <subcellularLocation>
        <location evidence="1">Cell membrane</location>
        <topology evidence="1">Multi-pass membrane protein</topology>
    </subcellularLocation>
</comment>
<keyword evidence="7 9" id="KW-0675">Receptor</keyword>
<evidence type="ECO:0000256" key="3">
    <source>
        <dbReference type="ARBA" id="ARBA00022692"/>
    </source>
</evidence>
<dbReference type="AlphaFoldDB" id="A0A3Q2PED8"/>
<feature type="transmembrane region" description="Helical" evidence="11">
    <location>
        <begin position="32"/>
        <end position="53"/>
    </location>
</feature>
<accession>A0A3Q2PED8</accession>
<dbReference type="PANTHER" id="PTHR24233:SF3">
    <property type="entry name" value="P2Y PURINOCEPTOR 14"/>
    <property type="match status" value="1"/>
</dbReference>
<dbReference type="PRINTS" id="PR01157">
    <property type="entry name" value="P2YPURNOCPTR"/>
</dbReference>
<dbReference type="GO" id="GO:0045028">
    <property type="term" value="F:G protein-coupled purinergic nucleotide receptor activity"/>
    <property type="evidence" value="ECO:0007669"/>
    <property type="project" value="TreeGrafter"/>
</dbReference>
<dbReference type="GO" id="GO:0005886">
    <property type="term" value="C:plasma membrane"/>
    <property type="evidence" value="ECO:0007669"/>
    <property type="project" value="UniProtKB-SubCell"/>
</dbReference>
<evidence type="ECO:0000313" key="14">
    <source>
        <dbReference type="Proteomes" id="UP000265000"/>
    </source>
</evidence>
<comment type="similarity">
    <text evidence="9">Belongs to the G-protein coupled receptor 1 family.</text>
</comment>
<feature type="domain" description="G-protein coupled receptors family 1 profile" evidence="12">
    <location>
        <begin position="44"/>
        <end position="303"/>
    </location>
</feature>
<dbReference type="PANTHER" id="PTHR24233">
    <property type="entry name" value="P2Y PURINOCEPTOR-RELATED G-PROTEIN COUPLED RECEPTOR"/>
    <property type="match status" value="1"/>
</dbReference>
<evidence type="ECO:0000259" key="12">
    <source>
        <dbReference type="PROSITE" id="PS50262"/>
    </source>
</evidence>
<dbReference type="PROSITE" id="PS50262">
    <property type="entry name" value="G_PROTEIN_RECEP_F1_2"/>
    <property type="match status" value="1"/>
</dbReference>
<feature type="transmembrane region" description="Helical" evidence="11">
    <location>
        <begin position="195"/>
        <end position="221"/>
    </location>
</feature>
<keyword evidence="6 11" id="KW-0472">Membrane</keyword>
<sequence>ANDLLFNNFDAICYKNQMTDFSTVFTRQVLPWLYIAIFVVGVGLNGTAAWIFFRVPADSALVVYLKNMVVADLLMLFSFPFRAAANMDADSRHLWMINCRFTSVLFYFSMYVGMLFIGYISLERYVKICQHVPSSSASSFSVTFARVLAVLTWVLLFLISAPNVVLTTWPAGGRNVTTCIQLKTKLGVRWHQLSILFTMVLFWVTLLIVAFSYAFIAHRVYKTYRCMRRDSREVYRKSNRSIFSILAVFFVCFVPYHVCRVPYTMSQLSPTGFSQEGNFLLRQIKDGTLFLSATNVCLDPLVYFLMCRTFRKSLIRKLSGRRKKRTLSTNQSVSSPLARQEQTRAE</sequence>
<evidence type="ECO:0000256" key="7">
    <source>
        <dbReference type="ARBA" id="ARBA00023170"/>
    </source>
</evidence>
<organism evidence="13 14">
    <name type="scientific">Fundulus heteroclitus</name>
    <name type="common">Killifish</name>
    <name type="synonym">Mummichog</name>
    <dbReference type="NCBI Taxonomy" id="8078"/>
    <lineage>
        <taxon>Eukaryota</taxon>
        <taxon>Metazoa</taxon>
        <taxon>Chordata</taxon>
        <taxon>Craniata</taxon>
        <taxon>Vertebrata</taxon>
        <taxon>Euteleostomi</taxon>
        <taxon>Actinopterygii</taxon>
        <taxon>Neopterygii</taxon>
        <taxon>Teleostei</taxon>
        <taxon>Neoteleostei</taxon>
        <taxon>Acanthomorphata</taxon>
        <taxon>Ovalentaria</taxon>
        <taxon>Atherinomorphae</taxon>
        <taxon>Cyprinodontiformes</taxon>
        <taxon>Fundulidae</taxon>
        <taxon>Fundulus</taxon>
    </lineage>
</organism>
<feature type="compositionally biased region" description="Polar residues" evidence="10">
    <location>
        <begin position="327"/>
        <end position="337"/>
    </location>
</feature>
<dbReference type="Ensembl" id="ENSFHET00000031503.1">
    <property type="protein sequence ID" value="ENSFHEP00000011211.1"/>
    <property type="gene ID" value="ENSFHEG00000012653.1"/>
</dbReference>
<evidence type="ECO:0000256" key="6">
    <source>
        <dbReference type="ARBA" id="ARBA00023136"/>
    </source>
</evidence>
<dbReference type="InterPro" id="IPR017452">
    <property type="entry name" value="GPCR_Rhodpsn_7TM"/>
</dbReference>
<evidence type="ECO:0000256" key="8">
    <source>
        <dbReference type="ARBA" id="ARBA00023224"/>
    </source>
</evidence>
<feature type="transmembrane region" description="Helical" evidence="11">
    <location>
        <begin position="101"/>
        <end position="122"/>
    </location>
</feature>